<feature type="compositionally biased region" description="Low complexity" evidence="1">
    <location>
        <begin position="97"/>
        <end position="120"/>
    </location>
</feature>
<evidence type="ECO:0000256" key="1">
    <source>
        <dbReference type="SAM" id="MobiDB-lite"/>
    </source>
</evidence>
<organism evidence="2 3">
    <name type="scientific">Ammoniphilus resinae</name>
    <dbReference type="NCBI Taxonomy" id="861532"/>
    <lineage>
        <taxon>Bacteria</taxon>
        <taxon>Bacillati</taxon>
        <taxon>Bacillota</taxon>
        <taxon>Bacilli</taxon>
        <taxon>Bacillales</taxon>
        <taxon>Paenibacillaceae</taxon>
        <taxon>Aneurinibacillus group</taxon>
        <taxon>Ammoniphilus</taxon>
    </lineage>
</organism>
<feature type="compositionally biased region" description="Polar residues" evidence="1">
    <location>
        <begin position="80"/>
        <end position="96"/>
    </location>
</feature>
<feature type="region of interest" description="Disordered" evidence="1">
    <location>
        <begin position="67"/>
        <end position="126"/>
    </location>
</feature>
<reference evidence="2 3" key="1">
    <citation type="submission" date="2021-03" db="EMBL/GenBank/DDBJ databases">
        <title>Genomic Encyclopedia of Type Strains, Phase IV (KMG-IV): sequencing the most valuable type-strain genomes for metagenomic binning, comparative biology and taxonomic classification.</title>
        <authorList>
            <person name="Goeker M."/>
        </authorList>
    </citation>
    <scope>NUCLEOTIDE SEQUENCE [LARGE SCALE GENOMIC DNA]</scope>
    <source>
        <strain evidence="2 3">DSM 24738</strain>
    </source>
</reference>
<comment type="caution">
    <text evidence="2">The sequence shown here is derived from an EMBL/GenBank/DDBJ whole genome shotgun (WGS) entry which is preliminary data.</text>
</comment>
<accession>A0ABS4GUZ9</accession>
<protein>
    <submittedName>
        <fullName evidence="2">Uncharacterized protein</fullName>
    </submittedName>
</protein>
<evidence type="ECO:0000313" key="2">
    <source>
        <dbReference type="EMBL" id="MBP1934079.1"/>
    </source>
</evidence>
<sequence>MRKRTKWILGSVVCLAVLGVIGYNWVISFASDRLVEQVTKDMLTDDEVNELMKEPAVQKALEEQLGAIPSDQEEVDQDSAGDSQKSDQNTTVTPEPSESGGRAGSSSSGSETGTSTATTGNQEKVGFSNKEEALKFLLSRFSMSELKEFVSMASGGVTAEEKQEIKKALLERLSPEEFQALKVLGLIELKKRQQELP</sequence>
<name>A0ABS4GUZ9_9BACL</name>
<gene>
    <name evidence="2" type="ORF">J2Z37_004096</name>
</gene>
<keyword evidence="3" id="KW-1185">Reference proteome</keyword>
<evidence type="ECO:0000313" key="3">
    <source>
        <dbReference type="Proteomes" id="UP001519343"/>
    </source>
</evidence>
<dbReference type="EMBL" id="JAGGKT010000016">
    <property type="protein sequence ID" value="MBP1934079.1"/>
    <property type="molecule type" value="Genomic_DNA"/>
</dbReference>
<dbReference type="Proteomes" id="UP001519343">
    <property type="component" value="Unassembled WGS sequence"/>
</dbReference>
<proteinExistence type="predicted"/>
<dbReference type="RefSeq" id="WP_209812085.1">
    <property type="nucleotide sequence ID" value="NZ_JAGGKT010000016.1"/>
</dbReference>